<dbReference type="VEuPathDB" id="VectorBase:GBRI026336"/>
<feature type="region of interest" description="Disordered" evidence="1">
    <location>
        <begin position="18"/>
        <end position="39"/>
    </location>
</feature>
<dbReference type="AlphaFoldDB" id="A0A1A9WNP1"/>
<keyword evidence="2" id="KW-0812">Transmembrane</keyword>
<proteinExistence type="predicted"/>
<evidence type="ECO:0000256" key="1">
    <source>
        <dbReference type="SAM" id="MobiDB-lite"/>
    </source>
</evidence>
<accession>A0A1A9WNP1</accession>
<feature type="region of interest" description="Disordered" evidence="1">
    <location>
        <begin position="123"/>
        <end position="158"/>
    </location>
</feature>
<feature type="compositionally biased region" description="Low complexity" evidence="1">
    <location>
        <begin position="123"/>
        <end position="148"/>
    </location>
</feature>
<evidence type="ECO:0000313" key="4">
    <source>
        <dbReference type="Proteomes" id="UP000091820"/>
    </source>
</evidence>
<feature type="transmembrane region" description="Helical" evidence="2">
    <location>
        <begin position="99"/>
        <end position="119"/>
    </location>
</feature>
<organism evidence="3 4">
    <name type="scientific">Glossina brevipalpis</name>
    <dbReference type="NCBI Taxonomy" id="37001"/>
    <lineage>
        <taxon>Eukaryota</taxon>
        <taxon>Metazoa</taxon>
        <taxon>Ecdysozoa</taxon>
        <taxon>Arthropoda</taxon>
        <taxon>Hexapoda</taxon>
        <taxon>Insecta</taxon>
        <taxon>Pterygota</taxon>
        <taxon>Neoptera</taxon>
        <taxon>Endopterygota</taxon>
        <taxon>Diptera</taxon>
        <taxon>Brachycera</taxon>
        <taxon>Muscomorpha</taxon>
        <taxon>Hippoboscoidea</taxon>
        <taxon>Glossinidae</taxon>
        <taxon>Glossina</taxon>
    </lineage>
</organism>
<keyword evidence="2" id="KW-0472">Membrane</keyword>
<reference evidence="3" key="2">
    <citation type="submission" date="2020-05" db="UniProtKB">
        <authorList>
            <consortium name="EnsemblMetazoa"/>
        </authorList>
    </citation>
    <scope>IDENTIFICATION</scope>
    <source>
        <strain evidence="3">IAEA</strain>
    </source>
</reference>
<keyword evidence="2" id="KW-1133">Transmembrane helix</keyword>
<dbReference type="Proteomes" id="UP000091820">
    <property type="component" value="Unassembled WGS sequence"/>
</dbReference>
<dbReference type="EnsemblMetazoa" id="GBRI026336-RA">
    <property type="protein sequence ID" value="GBRI026336-PA"/>
    <property type="gene ID" value="GBRI026336"/>
</dbReference>
<sequence>MSQEHIIRICHRIMPEDRATASSQNRSRTVPHDPAIGLHHKTMPLDRAGIVPELCHRIISQDCATGAYHKNMSQDRATELSQDRPQMVPKSTHLCTKCVINILVAVMVDLYTITIIIIVTSNTSSSSGSSSSSRSSSSSSCSSSSNNNKKLGAKLTQN</sequence>
<name>A0A1A9WNP1_9MUSC</name>
<keyword evidence="4" id="KW-1185">Reference proteome</keyword>
<evidence type="ECO:0000313" key="3">
    <source>
        <dbReference type="EnsemblMetazoa" id="GBRI026336-PA"/>
    </source>
</evidence>
<protein>
    <submittedName>
        <fullName evidence="3">Uncharacterized protein</fullName>
    </submittedName>
</protein>
<reference evidence="4" key="1">
    <citation type="submission" date="2014-03" db="EMBL/GenBank/DDBJ databases">
        <authorList>
            <person name="Aksoy S."/>
            <person name="Warren W."/>
            <person name="Wilson R.K."/>
        </authorList>
    </citation>
    <scope>NUCLEOTIDE SEQUENCE [LARGE SCALE GENOMIC DNA]</scope>
    <source>
        <strain evidence="4">IAEA</strain>
    </source>
</reference>
<evidence type="ECO:0000256" key="2">
    <source>
        <dbReference type="SAM" id="Phobius"/>
    </source>
</evidence>